<dbReference type="Proteomes" id="UP001597361">
    <property type="component" value="Unassembled WGS sequence"/>
</dbReference>
<dbReference type="Gene3D" id="3.55.40.20">
    <property type="entry name" value="Iron/manganese superoxide dismutase, C-terminal domain"/>
    <property type="match status" value="1"/>
</dbReference>
<dbReference type="InterPro" id="IPR006311">
    <property type="entry name" value="TAT_signal"/>
</dbReference>
<evidence type="ECO:0000259" key="7">
    <source>
        <dbReference type="Pfam" id="PF02777"/>
    </source>
</evidence>
<feature type="domain" description="Manganese/iron superoxide dismutase C-terminal" evidence="7">
    <location>
        <begin position="145"/>
        <end position="250"/>
    </location>
</feature>
<accession>A0ABW4VI27</accession>
<comment type="caution">
    <text evidence="8">The sequence shown here is derived from an EMBL/GenBank/DDBJ whole genome shotgun (WGS) entry which is preliminary data.</text>
</comment>
<dbReference type="Pfam" id="PF02777">
    <property type="entry name" value="Sod_Fe_C"/>
    <property type="match status" value="1"/>
</dbReference>
<dbReference type="InterPro" id="IPR019833">
    <property type="entry name" value="Mn/Fe_SOD_BS"/>
</dbReference>
<dbReference type="PANTHER" id="PTHR43595">
    <property type="entry name" value="37S RIBOSOMAL PROTEIN S26, MITOCHONDRIAL"/>
    <property type="match status" value="1"/>
</dbReference>
<evidence type="ECO:0000256" key="4">
    <source>
        <dbReference type="ARBA" id="ARBA00023002"/>
    </source>
</evidence>
<evidence type="ECO:0000259" key="6">
    <source>
        <dbReference type="Pfam" id="PF00081"/>
    </source>
</evidence>
<feature type="domain" description="Manganese/iron superoxide dismutase N-terminal" evidence="6">
    <location>
        <begin position="57"/>
        <end position="137"/>
    </location>
</feature>
<reference evidence="9" key="1">
    <citation type="journal article" date="2019" name="Int. J. Syst. Evol. Microbiol.">
        <title>The Global Catalogue of Microorganisms (GCM) 10K type strain sequencing project: providing services to taxonomists for standard genome sequencing and annotation.</title>
        <authorList>
            <consortium name="The Broad Institute Genomics Platform"/>
            <consortium name="The Broad Institute Genome Sequencing Center for Infectious Disease"/>
            <person name="Wu L."/>
            <person name="Ma J."/>
        </authorList>
    </citation>
    <scope>NUCLEOTIDE SEQUENCE [LARGE SCALE GENOMIC DNA]</scope>
    <source>
        <strain evidence="9">CGMCC 1.15180</strain>
    </source>
</reference>
<keyword evidence="4 5" id="KW-0560">Oxidoreductase</keyword>
<evidence type="ECO:0000256" key="3">
    <source>
        <dbReference type="ARBA" id="ARBA00022723"/>
    </source>
</evidence>
<evidence type="ECO:0000256" key="5">
    <source>
        <dbReference type="RuleBase" id="RU000414"/>
    </source>
</evidence>
<dbReference type="PROSITE" id="PS00088">
    <property type="entry name" value="SOD_MN"/>
    <property type="match status" value="1"/>
</dbReference>
<dbReference type="PANTHER" id="PTHR43595:SF2">
    <property type="entry name" value="SMALL RIBOSOMAL SUBUNIT PROTEIN MS42"/>
    <property type="match status" value="1"/>
</dbReference>
<sequence length="255" mass="27899">MKKSSFNVSRRVFLSQSSKATLALGIGSSVIGSAFLSACGGGAGEESKITLSTGFDQNKLAYDYNALEPHIDAMTMEIHHTKHAAGYAKNLAEAAAEEGVDVSKPLEDVLMNISKYSTKMRNNAGGHYNHELFWKTMGPDAGGKPEGELAAAIDASFGSFEDFAKKFEDAGKTRFGSGWAWLVFDKDQKLAVGSTPNQDNPLMDVSDFQGVPLLGIDVWEHAYYLKYMNDRGGYIGNWWNVINWKAVSERYDALT</sequence>
<evidence type="ECO:0000313" key="8">
    <source>
        <dbReference type="EMBL" id="MFD2034322.1"/>
    </source>
</evidence>
<dbReference type="RefSeq" id="WP_376884357.1">
    <property type="nucleotide sequence ID" value="NZ_JBHUHR010000015.1"/>
</dbReference>
<name>A0ABW4VI27_9BACT</name>
<dbReference type="GO" id="GO:0004784">
    <property type="term" value="F:superoxide dismutase activity"/>
    <property type="evidence" value="ECO:0007669"/>
    <property type="project" value="UniProtKB-EC"/>
</dbReference>
<comment type="similarity">
    <text evidence="1 5">Belongs to the iron/manganese superoxide dismutase family.</text>
</comment>
<keyword evidence="3 5" id="KW-0479">Metal-binding</keyword>
<protein>
    <recommendedName>
        <fullName evidence="2 5">Superoxide dismutase</fullName>
        <ecNumber evidence="2 5">1.15.1.1</ecNumber>
    </recommendedName>
</protein>
<dbReference type="EC" id="1.15.1.1" evidence="2 5"/>
<comment type="function">
    <text evidence="5">Destroys radicals which are normally produced within the cells and which are toxic to biological systems.</text>
</comment>
<dbReference type="InterPro" id="IPR001189">
    <property type="entry name" value="Mn/Fe_SOD"/>
</dbReference>
<dbReference type="InterPro" id="IPR019831">
    <property type="entry name" value="Mn/Fe_SOD_N"/>
</dbReference>
<organism evidence="8 9">
    <name type="scientific">Belliella marina</name>
    <dbReference type="NCBI Taxonomy" id="1644146"/>
    <lineage>
        <taxon>Bacteria</taxon>
        <taxon>Pseudomonadati</taxon>
        <taxon>Bacteroidota</taxon>
        <taxon>Cytophagia</taxon>
        <taxon>Cytophagales</taxon>
        <taxon>Cyclobacteriaceae</taxon>
        <taxon>Belliella</taxon>
    </lineage>
</organism>
<dbReference type="InterPro" id="IPR019832">
    <property type="entry name" value="Mn/Fe_SOD_C"/>
</dbReference>
<proteinExistence type="inferred from homology"/>
<dbReference type="InterPro" id="IPR036324">
    <property type="entry name" value="Mn/Fe_SOD_N_sf"/>
</dbReference>
<gene>
    <name evidence="8" type="ORF">ACFSKL_05945</name>
</gene>
<keyword evidence="9" id="KW-1185">Reference proteome</keyword>
<evidence type="ECO:0000256" key="2">
    <source>
        <dbReference type="ARBA" id="ARBA00012682"/>
    </source>
</evidence>
<dbReference type="Pfam" id="PF00081">
    <property type="entry name" value="Sod_Fe_N"/>
    <property type="match status" value="1"/>
</dbReference>
<dbReference type="SUPFAM" id="SSF46609">
    <property type="entry name" value="Fe,Mn superoxide dismutase (SOD), N-terminal domain"/>
    <property type="match status" value="1"/>
</dbReference>
<dbReference type="PROSITE" id="PS51318">
    <property type="entry name" value="TAT"/>
    <property type="match status" value="1"/>
</dbReference>
<dbReference type="InterPro" id="IPR036314">
    <property type="entry name" value="SOD_C_sf"/>
</dbReference>
<evidence type="ECO:0000256" key="1">
    <source>
        <dbReference type="ARBA" id="ARBA00008714"/>
    </source>
</evidence>
<dbReference type="PRINTS" id="PR01703">
    <property type="entry name" value="MNSODISMTASE"/>
</dbReference>
<evidence type="ECO:0000313" key="9">
    <source>
        <dbReference type="Proteomes" id="UP001597361"/>
    </source>
</evidence>
<dbReference type="EMBL" id="JBHUHR010000015">
    <property type="protein sequence ID" value="MFD2034322.1"/>
    <property type="molecule type" value="Genomic_DNA"/>
</dbReference>
<comment type="catalytic activity">
    <reaction evidence="5">
        <text>2 superoxide + 2 H(+) = H2O2 + O2</text>
        <dbReference type="Rhea" id="RHEA:20696"/>
        <dbReference type="ChEBI" id="CHEBI:15378"/>
        <dbReference type="ChEBI" id="CHEBI:15379"/>
        <dbReference type="ChEBI" id="CHEBI:16240"/>
        <dbReference type="ChEBI" id="CHEBI:18421"/>
        <dbReference type="EC" id="1.15.1.1"/>
    </reaction>
</comment>
<dbReference type="Gene3D" id="1.10.287.990">
    <property type="entry name" value="Fe,Mn superoxide dismutase (SOD) domain"/>
    <property type="match status" value="1"/>
</dbReference>
<dbReference type="SUPFAM" id="SSF54719">
    <property type="entry name" value="Fe,Mn superoxide dismutase (SOD), C-terminal domain"/>
    <property type="match status" value="1"/>
</dbReference>